<dbReference type="GO" id="GO:0004519">
    <property type="term" value="F:endonuclease activity"/>
    <property type="evidence" value="ECO:0007669"/>
    <property type="project" value="UniProtKB-KW"/>
</dbReference>
<evidence type="ECO:0000313" key="1">
    <source>
        <dbReference type="EMBL" id="MDS0280928.1"/>
    </source>
</evidence>
<dbReference type="Gene3D" id="1.10.10.60">
    <property type="entry name" value="Homeodomain-like"/>
    <property type="match status" value="1"/>
</dbReference>
<dbReference type="InterPro" id="IPR044925">
    <property type="entry name" value="His-Me_finger_sf"/>
</dbReference>
<dbReference type="EMBL" id="JAMQOS010000001">
    <property type="protein sequence ID" value="MDS0280928.1"/>
    <property type="molecule type" value="Genomic_DNA"/>
</dbReference>
<reference evidence="1 2" key="1">
    <citation type="submission" date="2022-06" db="EMBL/GenBank/DDBJ databases">
        <title>Halomicroarcula sp. a new haloarchaeum isolate from saline soil.</title>
        <authorList>
            <person name="Strakova D."/>
            <person name="Galisteo C."/>
            <person name="Sanchez-Porro C."/>
            <person name="Ventosa A."/>
        </authorList>
    </citation>
    <scope>NUCLEOTIDE SEQUENCE [LARGE SCALE GENOMIC DNA]</scope>
    <source>
        <strain evidence="1 2">S3CR25-11</strain>
    </source>
</reference>
<evidence type="ECO:0000313" key="2">
    <source>
        <dbReference type="Proteomes" id="UP001268864"/>
    </source>
</evidence>
<dbReference type="Gene3D" id="3.90.75.20">
    <property type="match status" value="1"/>
</dbReference>
<sequence length="172" mass="19709">MSTTNDQDSDAPWRDEETLRRMYWEEGLSTKDIGDELGCSDGAVLRWMDKHDISRRNRLEAAHAAGCLEAAREARRVAWVPYTISNGYEIWRDSKTGNDVSVHQLLAIANGVDPHEVFREGTVAHHRSGHRRDNRPENIEVMDRGEHTTAHMTDEWTEEDGFPVLLNPRDES</sequence>
<keyword evidence="1" id="KW-0255">Endonuclease</keyword>
<keyword evidence="1" id="KW-0540">Nuclease</keyword>
<accession>A0ABU2FJK4</accession>
<name>A0ABU2FJK4_9EURY</name>
<keyword evidence="1" id="KW-0378">Hydrolase</keyword>
<dbReference type="RefSeq" id="WP_310898770.1">
    <property type="nucleotide sequence ID" value="NZ_JAMQOS010000001.1"/>
</dbReference>
<protein>
    <submittedName>
        <fullName evidence="1">HNH endonuclease</fullName>
    </submittedName>
</protein>
<comment type="caution">
    <text evidence="1">The sequence shown here is derived from an EMBL/GenBank/DDBJ whole genome shotgun (WGS) entry which is preliminary data.</text>
</comment>
<gene>
    <name evidence="1" type="ORF">NDI86_02265</name>
</gene>
<dbReference type="SUPFAM" id="SSF54060">
    <property type="entry name" value="His-Me finger endonucleases"/>
    <property type="match status" value="1"/>
</dbReference>
<organism evidence="1 2">
    <name type="scientific">Haloarcula onubensis</name>
    <dbReference type="NCBI Taxonomy" id="2950539"/>
    <lineage>
        <taxon>Archaea</taxon>
        <taxon>Methanobacteriati</taxon>
        <taxon>Methanobacteriota</taxon>
        <taxon>Stenosarchaea group</taxon>
        <taxon>Halobacteria</taxon>
        <taxon>Halobacteriales</taxon>
        <taxon>Haloarculaceae</taxon>
        <taxon>Haloarcula</taxon>
    </lineage>
</organism>
<keyword evidence="2" id="KW-1185">Reference proteome</keyword>
<proteinExistence type="predicted"/>
<dbReference type="Proteomes" id="UP001268864">
    <property type="component" value="Unassembled WGS sequence"/>
</dbReference>